<keyword evidence="3" id="KW-1185">Reference proteome</keyword>
<protein>
    <submittedName>
        <fullName evidence="2">Uncharacterized protein</fullName>
    </submittedName>
</protein>
<evidence type="ECO:0000256" key="1">
    <source>
        <dbReference type="SAM" id="MobiDB-lite"/>
    </source>
</evidence>
<reference evidence="2 3" key="1">
    <citation type="submission" date="2024-05" db="EMBL/GenBank/DDBJ databases">
        <title>A draft genome resource for the thread blight pathogen Marasmius tenuissimus strain MS-2.</title>
        <authorList>
            <person name="Yulfo-Soto G.E."/>
            <person name="Baruah I.K."/>
            <person name="Amoako-Attah I."/>
            <person name="Bukari Y."/>
            <person name="Meinhardt L.W."/>
            <person name="Bailey B.A."/>
            <person name="Cohen S.P."/>
        </authorList>
    </citation>
    <scope>NUCLEOTIDE SEQUENCE [LARGE SCALE GENOMIC DNA]</scope>
    <source>
        <strain evidence="2 3">MS-2</strain>
    </source>
</reference>
<dbReference type="EMBL" id="JBBXMP010000195">
    <property type="protein sequence ID" value="KAL0060036.1"/>
    <property type="molecule type" value="Genomic_DNA"/>
</dbReference>
<sequence length="115" mass="12749">DMMSRVVSSALDENDDDGDGDDDSDEEDDRDDDGEGEGEGDDEDDGSTGENDEQQEELQNSFEDHGIVDVFSFKKGDKQIQVIVSRSSPLDVVLGFHSSTLHNFYCIDIDIDNPR</sequence>
<evidence type="ECO:0000313" key="2">
    <source>
        <dbReference type="EMBL" id="KAL0060036.1"/>
    </source>
</evidence>
<feature type="region of interest" description="Disordered" evidence="1">
    <location>
        <begin position="1"/>
        <end position="64"/>
    </location>
</feature>
<feature type="compositionally biased region" description="Acidic residues" evidence="1">
    <location>
        <begin position="12"/>
        <end position="56"/>
    </location>
</feature>
<name>A0ABR2ZEG0_9AGAR</name>
<proteinExistence type="predicted"/>
<feature type="non-terminal residue" evidence="2">
    <location>
        <position position="1"/>
    </location>
</feature>
<dbReference type="Proteomes" id="UP001437256">
    <property type="component" value="Unassembled WGS sequence"/>
</dbReference>
<accession>A0ABR2ZEG0</accession>
<organism evidence="2 3">
    <name type="scientific">Marasmius tenuissimus</name>
    <dbReference type="NCBI Taxonomy" id="585030"/>
    <lineage>
        <taxon>Eukaryota</taxon>
        <taxon>Fungi</taxon>
        <taxon>Dikarya</taxon>
        <taxon>Basidiomycota</taxon>
        <taxon>Agaricomycotina</taxon>
        <taxon>Agaricomycetes</taxon>
        <taxon>Agaricomycetidae</taxon>
        <taxon>Agaricales</taxon>
        <taxon>Marasmiineae</taxon>
        <taxon>Marasmiaceae</taxon>
        <taxon>Marasmius</taxon>
    </lineage>
</organism>
<comment type="caution">
    <text evidence="2">The sequence shown here is derived from an EMBL/GenBank/DDBJ whole genome shotgun (WGS) entry which is preliminary data.</text>
</comment>
<gene>
    <name evidence="2" type="ORF">AAF712_013154</name>
</gene>
<evidence type="ECO:0000313" key="3">
    <source>
        <dbReference type="Proteomes" id="UP001437256"/>
    </source>
</evidence>